<evidence type="ECO:0000313" key="2">
    <source>
        <dbReference type="Proteomes" id="UP000828390"/>
    </source>
</evidence>
<accession>A0A9D4BI26</accession>
<gene>
    <name evidence="1" type="ORF">DPMN_083834</name>
</gene>
<reference evidence="1" key="1">
    <citation type="journal article" date="2019" name="bioRxiv">
        <title>The Genome of the Zebra Mussel, Dreissena polymorpha: A Resource for Invasive Species Research.</title>
        <authorList>
            <person name="McCartney M.A."/>
            <person name="Auch B."/>
            <person name="Kono T."/>
            <person name="Mallez S."/>
            <person name="Zhang Y."/>
            <person name="Obille A."/>
            <person name="Becker A."/>
            <person name="Abrahante J.E."/>
            <person name="Garbe J."/>
            <person name="Badalamenti J.P."/>
            <person name="Herman A."/>
            <person name="Mangelson H."/>
            <person name="Liachko I."/>
            <person name="Sullivan S."/>
            <person name="Sone E.D."/>
            <person name="Koren S."/>
            <person name="Silverstein K.A.T."/>
            <person name="Beckman K.B."/>
            <person name="Gohl D.M."/>
        </authorList>
    </citation>
    <scope>NUCLEOTIDE SEQUENCE</scope>
    <source>
        <strain evidence="1">Duluth1</strain>
        <tissue evidence="1">Whole animal</tissue>
    </source>
</reference>
<dbReference type="AlphaFoldDB" id="A0A9D4BI26"/>
<reference evidence="1" key="2">
    <citation type="submission" date="2020-11" db="EMBL/GenBank/DDBJ databases">
        <authorList>
            <person name="McCartney M.A."/>
            <person name="Auch B."/>
            <person name="Kono T."/>
            <person name="Mallez S."/>
            <person name="Becker A."/>
            <person name="Gohl D.M."/>
            <person name="Silverstein K.A.T."/>
            <person name="Koren S."/>
            <person name="Bechman K.B."/>
            <person name="Herman A."/>
            <person name="Abrahante J.E."/>
            <person name="Garbe J."/>
        </authorList>
    </citation>
    <scope>NUCLEOTIDE SEQUENCE</scope>
    <source>
        <strain evidence="1">Duluth1</strain>
        <tissue evidence="1">Whole animal</tissue>
    </source>
</reference>
<sequence length="100" mass="11634">MKSASLRQKIYSVRKFPVIIVLETEKIVEPRFPGLPRGNQEYATRNHPDFCQYFGNQNGCGIGVSVQLVPIERKRVYCPRCWIVNWTHIQWKSVVVSGRK</sequence>
<dbReference type="EMBL" id="JAIWYP010000016">
    <property type="protein sequence ID" value="KAH3696370.1"/>
    <property type="molecule type" value="Genomic_DNA"/>
</dbReference>
<comment type="caution">
    <text evidence="1">The sequence shown here is derived from an EMBL/GenBank/DDBJ whole genome shotgun (WGS) entry which is preliminary data.</text>
</comment>
<dbReference type="Proteomes" id="UP000828390">
    <property type="component" value="Unassembled WGS sequence"/>
</dbReference>
<keyword evidence="2" id="KW-1185">Reference proteome</keyword>
<proteinExistence type="predicted"/>
<evidence type="ECO:0000313" key="1">
    <source>
        <dbReference type="EMBL" id="KAH3696370.1"/>
    </source>
</evidence>
<name>A0A9D4BI26_DREPO</name>
<protein>
    <submittedName>
        <fullName evidence="1">Uncharacterized protein</fullName>
    </submittedName>
</protein>
<organism evidence="1 2">
    <name type="scientific">Dreissena polymorpha</name>
    <name type="common">Zebra mussel</name>
    <name type="synonym">Mytilus polymorpha</name>
    <dbReference type="NCBI Taxonomy" id="45954"/>
    <lineage>
        <taxon>Eukaryota</taxon>
        <taxon>Metazoa</taxon>
        <taxon>Spiralia</taxon>
        <taxon>Lophotrochozoa</taxon>
        <taxon>Mollusca</taxon>
        <taxon>Bivalvia</taxon>
        <taxon>Autobranchia</taxon>
        <taxon>Heteroconchia</taxon>
        <taxon>Euheterodonta</taxon>
        <taxon>Imparidentia</taxon>
        <taxon>Neoheterodontei</taxon>
        <taxon>Myida</taxon>
        <taxon>Dreissenoidea</taxon>
        <taxon>Dreissenidae</taxon>
        <taxon>Dreissena</taxon>
    </lineage>
</organism>